<comment type="caution">
    <text evidence="1">The sequence shown here is derived from an EMBL/GenBank/DDBJ whole genome shotgun (WGS) entry which is preliminary data.</text>
</comment>
<gene>
    <name evidence="1" type="ORF">CUR178_03386</name>
</gene>
<accession>A0A836GT50</accession>
<sequence>MRAFTTHFQAGVRSRFAAAAQRSVQEVDIIIGAFPARLSGLTTSTQVKARLLAEVAILVLAMASSAG</sequence>
<dbReference type="AlphaFoldDB" id="A0A836GT50"/>
<dbReference type="OrthoDB" id="10401869at2759"/>
<dbReference type="Proteomes" id="UP000674179">
    <property type="component" value="Chromosome 22"/>
</dbReference>
<name>A0A836GT50_LEIEN</name>
<proteinExistence type="predicted"/>
<dbReference type="GeneID" id="94170630"/>
<dbReference type="EMBL" id="JAFHKP010000022">
    <property type="protein sequence ID" value="KAG5479624.1"/>
    <property type="molecule type" value="Genomic_DNA"/>
</dbReference>
<reference evidence="1 2" key="1">
    <citation type="submission" date="2021-02" db="EMBL/GenBank/DDBJ databases">
        <title>Leishmania (Mundinia) enrietti genome sequencing and assembly.</title>
        <authorList>
            <person name="Almutairi H."/>
            <person name="Gatherer D."/>
        </authorList>
    </citation>
    <scope>NUCLEOTIDE SEQUENCE [LARGE SCALE GENOMIC DNA]</scope>
    <source>
        <strain evidence="1">CUR178</strain>
    </source>
</reference>
<evidence type="ECO:0000313" key="2">
    <source>
        <dbReference type="Proteomes" id="UP000674179"/>
    </source>
</evidence>
<organism evidence="1 2">
    <name type="scientific">Leishmania enriettii</name>
    <dbReference type="NCBI Taxonomy" id="5663"/>
    <lineage>
        <taxon>Eukaryota</taxon>
        <taxon>Discoba</taxon>
        <taxon>Euglenozoa</taxon>
        <taxon>Kinetoplastea</taxon>
        <taxon>Metakinetoplastina</taxon>
        <taxon>Trypanosomatida</taxon>
        <taxon>Trypanosomatidae</taxon>
        <taxon>Leishmaniinae</taxon>
        <taxon>Leishmania</taxon>
    </lineage>
</organism>
<evidence type="ECO:0000313" key="1">
    <source>
        <dbReference type="EMBL" id="KAG5479624.1"/>
    </source>
</evidence>
<dbReference type="RefSeq" id="XP_067693153.1">
    <property type="nucleotide sequence ID" value="XM_067835120.1"/>
</dbReference>
<protein>
    <submittedName>
        <fullName evidence="1">Uncharacterized protein</fullName>
    </submittedName>
</protein>
<keyword evidence="2" id="KW-1185">Reference proteome</keyword>
<dbReference type="KEGG" id="lenr:94170630"/>